<organism evidence="1 2">
    <name type="scientific">Phytophthora palmivora</name>
    <dbReference type="NCBI Taxonomy" id="4796"/>
    <lineage>
        <taxon>Eukaryota</taxon>
        <taxon>Sar</taxon>
        <taxon>Stramenopiles</taxon>
        <taxon>Oomycota</taxon>
        <taxon>Peronosporomycetes</taxon>
        <taxon>Peronosporales</taxon>
        <taxon>Peronosporaceae</taxon>
        <taxon>Phytophthora</taxon>
    </lineage>
</organism>
<evidence type="ECO:0000313" key="2">
    <source>
        <dbReference type="Proteomes" id="UP000237271"/>
    </source>
</evidence>
<reference evidence="1 2" key="1">
    <citation type="journal article" date="2017" name="Genome Biol. Evol.">
        <title>Phytophthora megakarya and P. palmivora, closely related causal agents of cacao black pod rot, underwent increases in genome sizes and gene numbers by different mechanisms.</title>
        <authorList>
            <person name="Ali S.S."/>
            <person name="Shao J."/>
            <person name="Lary D.J."/>
            <person name="Kronmiller B."/>
            <person name="Shen D."/>
            <person name="Strem M.D."/>
            <person name="Amoako-Attah I."/>
            <person name="Akrofi A.Y."/>
            <person name="Begoude B.A."/>
            <person name="Ten Hoopen G.M."/>
            <person name="Coulibaly K."/>
            <person name="Kebe B.I."/>
            <person name="Melnick R.L."/>
            <person name="Guiltinan M.J."/>
            <person name="Tyler B.M."/>
            <person name="Meinhardt L.W."/>
            <person name="Bailey B.A."/>
        </authorList>
    </citation>
    <scope>NUCLEOTIDE SEQUENCE [LARGE SCALE GENOMIC DNA]</scope>
    <source>
        <strain evidence="2">sbr112.9</strain>
    </source>
</reference>
<keyword evidence="2" id="KW-1185">Reference proteome</keyword>
<protein>
    <submittedName>
        <fullName evidence="1">Uncharacterized protein</fullName>
    </submittedName>
</protein>
<name>A0A2P4WWA7_9STRA</name>
<evidence type="ECO:0000313" key="1">
    <source>
        <dbReference type="EMBL" id="POM57581.1"/>
    </source>
</evidence>
<comment type="caution">
    <text evidence="1">The sequence shown here is derived from an EMBL/GenBank/DDBJ whole genome shotgun (WGS) entry which is preliminary data.</text>
</comment>
<dbReference type="OrthoDB" id="10558370at2759"/>
<accession>A0A2P4WWA7</accession>
<dbReference type="Proteomes" id="UP000237271">
    <property type="component" value="Unassembled WGS sequence"/>
</dbReference>
<sequence>MKALGIDVERMIEHLAGSLVHEEKDEFLVGDELVTTNVGEDSVLNQLVDGTGCGHWYMDMVTYCVLGNDPPAFVESLKATLADDAVPFRCKPRRYASLQSAFLREYTAELEKRDHQEESCC</sequence>
<dbReference type="AlphaFoldDB" id="A0A2P4WWA7"/>
<dbReference type="EMBL" id="NCKW01020633">
    <property type="protein sequence ID" value="POM57581.1"/>
    <property type="molecule type" value="Genomic_DNA"/>
</dbReference>
<gene>
    <name evidence="1" type="ORF">PHPALM_37885</name>
</gene>
<proteinExistence type="predicted"/>